<keyword evidence="1 2" id="KW-0238">DNA-binding</keyword>
<evidence type="ECO:0000313" key="5">
    <source>
        <dbReference type="Proteomes" id="UP000184052"/>
    </source>
</evidence>
<dbReference type="PANTHER" id="PTHR43479:SF11">
    <property type="entry name" value="ACREF_ENVCD OPERON REPRESSOR-RELATED"/>
    <property type="match status" value="1"/>
</dbReference>
<evidence type="ECO:0000313" key="4">
    <source>
        <dbReference type="EMBL" id="SHJ76233.1"/>
    </source>
</evidence>
<evidence type="ECO:0000256" key="1">
    <source>
        <dbReference type="ARBA" id="ARBA00023125"/>
    </source>
</evidence>
<dbReference type="InterPro" id="IPR009057">
    <property type="entry name" value="Homeodomain-like_sf"/>
</dbReference>
<protein>
    <submittedName>
        <fullName evidence="4">Transcriptional regulator, TetR family</fullName>
    </submittedName>
</protein>
<dbReference type="PROSITE" id="PS01081">
    <property type="entry name" value="HTH_TETR_1"/>
    <property type="match status" value="1"/>
</dbReference>
<dbReference type="InterPro" id="IPR001647">
    <property type="entry name" value="HTH_TetR"/>
</dbReference>
<reference evidence="4 5" key="1">
    <citation type="submission" date="2016-11" db="EMBL/GenBank/DDBJ databases">
        <authorList>
            <person name="Jaros S."/>
            <person name="Januszkiewicz K."/>
            <person name="Wedrychowicz H."/>
        </authorList>
    </citation>
    <scope>NUCLEOTIDE SEQUENCE [LARGE SCALE GENOMIC DNA]</scope>
    <source>
        <strain evidence="4 5">DSM 17477</strain>
    </source>
</reference>
<dbReference type="InterPro" id="IPR050624">
    <property type="entry name" value="HTH-type_Tx_Regulator"/>
</dbReference>
<dbReference type="RefSeq" id="WP_073050669.1">
    <property type="nucleotide sequence ID" value="NZ_FQZL01000035.1"/>
</dbReference>
<dbReference type="Proteomes" id="UP000184052">
    <property type="component" value="Unassembled WGS sequence"/>
</dbReference>
<dbReference type="AlphaFoldDB" id="A0A1M6LYV2"/>
<dbReference type="Pfam" id="PF00440">
    <property type="entry name" value="TetR_N"/>
    <property type="match status" value="1"/>
</dbReference>
<feature type="DNA-binding region" description="H-T-H motif" evidence="2">
    <location>
        <begin position="28"/>
        <end position="47"/>
    </location>
</feature>
<dbReference type="PROSITE" id="PS50977">
    <property type="entry name" value="HTH_TETR_2"/>
    <property type="match status" value="1"/>
</dbReference>
<dbReference type="InterPro" id="IPR023772">
    <property type="entry name" value="DNA-bd_HTH_TetR-type_CS"/>
</dbReference>
<accession>A0A1M6LYV2</accession>
<feature type="domain" description="HTH tetR-type" evidence="3">
    <location>
        <begin position="5"/>
        <end position="65"/>
    </location>
</feature>
<sequence>MDKSILTKAKLLKTAVLLFEEHGYTNTTIRMIAQKANVGRGNVTYYFKKKDDILRTLLNVFFNKIEIFTKDIINDINQNAYVYFAILLKSNEHFIDTIEYFKMMTLDTDATNGTYRHNCDLYYELIEKKLKINNTEYDSAALRRSINFAVLIYDDVISRRLRKENEYNVNATSTAIRHFLLEMNYSDEVVNKVLDMAEAGFRNIDLNEFNEFIMGYEYEEILRELEH</sequence>
<organism evidence="4 5">
    <name type="scientific">Dethiosulfatibacter aminovorans DSM 17477</name>
    <dbReference type="NCBI Taxonomy" id="1121476"/>
    <lineage>
        <taxon>Bacteria</taxon>
        <taxon>Bacillati</taxon>
        <taxon>Bacillota</taxon>
        <taxon>Tissierellia</taxon>
        <taxon>Dethiosulfatibacter</taxon>
    </lineage>
</organism>
<gene>
    <name evidence="4" type="ORF">SAMN02745751_03310</name>
</gene>
<dbReference type="EMBL" id="FQZL01000035">
    <property type="protein sequence ID" value="SHJ76233.1"/>
    <property type="molecule type" value="Genomic_DNA"/>
</dbReference>
<evidence type="ECO:0000259" key="3">
    <source>
        <dbReference type="PROSITE" id="PS50977"/>
    </source>
</evidence>
<dbReference type="PRINTS" id="PR00455">
    <property type="entry name" value="HTHTETR"/>
</dbReference>
<name>A0A1M6LYV2_9FIRM</name>
<dbReference type="SUPFAM" id="SSF46689">
    <property type="entry name" value="Homeodomain-like"/>
    <property type="match status" value="1"/>
</dbReference>
<proteinExistence type="predicted"/>
<dbReference type="PANTHER" id="PTHR43479">
    <property type="entry name" value="ACREF/ENVCD OPERON REPRESSOR-RELATED"/>
    <property type="match status" value="1"/>
</dbReference>
<evidence type="ECO:0000256" key="2">
    <source>
        <dbReference type="PROSITE-ProRule" id="PRU00335"/>
    </source>
</evidence>
<dbReference type="Gene3D" id="1.10.357.10">
    <property type="entry name" value="Tetracycline Repressor, domain 2"/>
    <property type="match status" value="1"/>
</dbReference>
<keyword evidence="5" id="KW-1185">Reference proteome</keyword>
<dbReference type="GO" id="GO:0003677">
    <property type="term" value="F:DNA binding"/>
    <property type="evidence" value="ECO:0007669"/>
    <property type="project" value="UniProtKB-UniRule"/>
</dbReference>